<dbReference type="OrthoDB" id="2367735at2759"/>
<reference evidence="1 2" key="1">
    <citation type="submission" date="2018-06" db="EMBL/GenBank/DDBJ databases">
        <title>Comparative genomics reveals the genomic features of Rhizophagus irregularis, R. cerebriforme, R. diaphanum and Gigaspora rosea, and their symbiotic lifestyle signature.</title>
        <authorList>
            <person name="Morin E."/>
            <person name="San Clemente H."/>
            <person name="Chen E.C.H."/>
            <person name="De La Providencia I."/>
            <person name="Hainaut M."/>
            <person name="Kuo A."/>
            <person name="Kohler A."/>
            <person name="Murat C."/>
            <person name="Tang N."/>
            <person name="Roy S."/>
            <person name="Loubradou J."/>
            <person name="Henrissat B."/>
            <person name="Grigoriev I.V."/>
            <person name="Corradi N."/>
            <person name="Roux C."/>
            <person name="Martin F.M."/>
        </authorList>
    </citation>
    <scope>NUCLEOTIDE SEQUENCE [LARGE SCALE GENOMIC DNA]</scope>
    <source>
        <strain evidence="1 2">DAOM 227022</strain>
    </source>
</reference>
<proteinExistence type="predicted"/>
<gene>
    <name evidence="1" type="ORF">C1645_814133</name>
</gene>
<name>A0A397TLT3_9GLOM</name>
<organism evidence="1 2">
    <name type="scientific">Glomus cerebriforme</name>
    <dbReference type="NCBI Taxonomy" id="658196"/>
    <lineage>
        <taxon>Eukaryota</taxon>
        <taxon>Fungi</taxon>
        <taxon>Fungi incertae sedis</taxon>
        <taxon>Mucoromycota</taxon>
        <taxon>Glomeromycotina</taxon>
        <taxon>Glomeromycetes</taxon>
        <taxon>Glomerales</taxon>
        <taxon>Glomeraceae</taxon>
        <taxon>Glomus</taxon>
    </lineage>
</organism>
<dbReference type="EMBL" id="QKYT01000030">
    <property type="protein sequence ID" value="RIA97417.1"/>
    <property type="molecule type" value="Genomic_DNA"/>
</dbReference>
<sequence>MSTYPVSNIITLNQNNTRYTYTIIKEGYYPQNEEVPVFKILFGENFQLYVKSTQSATSAANAYLQMKKPNTQARLSGIHIFFLNSQELEREHERKHRSHLLKPFNKLKICFAVQDKNFQANFGVQNKEKENQRNEAFVKVIDQVVEEVLKYIDNPIINLRISGDDRNMENENYILLQKMITPIAHELNNLVLNGLKDLNGIFVHDAFVQKKILETGKNKTITGHTKPPLLQIIPLDHYISDKLHIMLRIWNRLWDLAIQELKMKNQFNELIRTKIIVEINRIKISFIVFNEERAFLINCLWRNFYQLYISMKSNETNPSQFANQAKKWLDLFLTPSQGEPNTINFKMGLYHPKDSSGEEKS</sequence>
<evidence type="ECO:0000313" key="2">
    <source>
        <dbReference type="Proteomes" id="UP000265703"/>
    </source>
</evidence>
<evidence type="ECO:0000313" key="1">
    <source>
        <dbReference type="EMBL" id="RIA97417.1"/>
    </source>
</evidence>
<keyword evidence="2" id="KW-1185">Reference proteome</keyword>
<dbReference type="Proteomes" id="UP000265703">
    <property type="component" value="Unassembled WGS sequence"/>
</dbReference>
<protein>
    <submittedName>
        <fullName evidence="1">Uncharacterized protein</fullName>
    </submittedName>
</protein>
<dbReference type="AlphaFoldDB" id="A0A397TLT3"/>
<comment type="caution">
    <text evidence="1">The sequence shown here is derived from an EMBL/GenBank/DDBJ whole genome shotgun (WGS) entry which is preliminary data.</text>
</comment>
<accession>A0A397TLT3</accession>